<sequence>MRFATLFLSSLATFQLGSCFVNLHPTRQTTAFHATSIDASQELKEKFAGLKGLLPENMNVVKCGGYYNMQQLCGNPKEELVKTIIDGIKSADKKVTSDETNDEKIEALATLLYAEGKGFQADLVDGDWAEVLTKQGSKSSSFQKAAEKGEYKGFPINTFDVDSMTFQVGVNVLKKGRVYSRVKYSPSTDAYSKTEDGKIVLRRIGCDIEKATFKWWKLPTLNLFFLKRKGGFLEFLYMDDDIRITRGNRGGLFVHFRPEFVEALLA</sequence>
<evidence type="ECO:0000256" key="1">
    <source>
        <dbReference type="ARBA" id="ARBA00004474"/>
    </source>
</evidence>
<dbReference type="InterPro" id="IPR006843">
    <property type="entry name" value="PAP/fibrillin_dom"/>
</dbReference>
<reference evidence="5" key="1">
    <citation type="submission" date="2023-08" db="EMBL/GenBank/DDBJ databases">
        <authorList>
            <person name="Audoor S."/>
            <person name="Bilcke G."/>
        </authorList>
    </citation>
    <scope>NUCLEOTIDE SEQUENCE</scope>
</reference>
<comment type="caution">
    <text evidence="5">The sequence shown here is derived from an EMBL/GenBank/DDBJ whole genome shotgun (WGS) entry which is preliminary data.</text>
</comment>
<comment type="subcellular location">
    <subcellularLocation>
        <location evidence="1">Plastid</location>
    </subcellularLocation>
</comment>
<dbReference type="Proteomes" id="UP001295423">
    <property type="component" value="Unassembled WGS sequence"/>
</dbReference>
<dbReference type="Pfam" id="PF04755">
    <property type="entry name" value="PAP_fibrillin"/>
    <property type="match status" value="1"/>
</dbReference>
<evidence type="ECO:0000259" key="4">
    <source>
        <dbReference type="Pfam" id="PF04755"/>
    </source>
</evidence>
<evidence type="ECO:0000313" key="6">
    <source>
        <dbReference type="Proteomes" id="UP001295423"/>
    </source>
</evidence>
<dbReference type="GO" id="GO:0009536">
    <property type="term" value="C:plastid"/>
    <property type="evidence" value="ECO:0007669"/>
    <property type="project" value="UniProtKB-SubCell"/>
</dbReference>
<feature type="chain" id="PRO_5042070872" description="Plastid lipid-associated protein/fibrillin conserved domain-containing protein" evidence="3">
    <location>
        <begin position="20"/>
        <end position="266"/>
    </location>
</feature>
<protein>
    <recommendedName>
        <fullName evidence="4">Plastid lipid-associated protein/fibrillin conserved domain-containing protein</fullName>
    </recommendedName>
</protein>
<keyword evidence="2" id="KW-0934">Plastid</keyword>
<name>A0AAD2FYF5_9STRA</name>
<gene>
    <name evidence="5" type="ORF">CYCCA115_LOCUS15266</name>
</gene>
<keyword evidence="6" id="KW-1185">Reference proteome</keyword>
<organism evidence="5 6">
    <name type="scientific">Cylindrotheca closterium</name>
    <dbReference type="NCBI Taxonomy" id="2856"/>
    <lineage>
        <taxon>Eukaryota</taxon>
        <taxon>Sar</taxon>
        <taxon>Stramenopiles</taxon>
        <taxon>Ochrophyta</taxon>
        <taxon>Bacillariophyta</taxon>
        <taxon>Bacillariophyceae</taxon>
        <taxon>Bacillariophycidae</taxon>
        <taxon>Bacillariales</taxon>
        <taxon>Bacillariaceae</taxon>
        <taxon>Cylindrotheca</taxon>
    </lineage>
</organism>
<accession>A0AAD2FYF5</accession>
<dbReference type="EMBL" id="CAKOGP040001869">
    <property type="protein sequence ID" value="CAJ1954675.1"/>
    <property type="molecule type" value="Genomic_DNA"/>
</dbReference>
<evidence type="ECO:0000313" key="5">
    <source>
        <dbReference type="EMBL" id="CAJ1954675.1"/>
    </source>
</evidence>
<keyword evidence="3" id="KW-0732">Signal</keyword>
<feature type="domain" description="Plastid lipid-associated protein/fibrillin conserved" evidence="4">
    <location>
        <begin position="224"/>
        <end position="254"/>
    </location>
</feature>
<evidence type="ECO:0000256" key="3">
    <source>
        <dbReference type="SAM" id="SignalP"/>
    </source>
</evidence>
<evidence type="ECO:0000256" key="2">
    <source>
        <dbReference type="ARBA" id="ARBA00022640"/>
    </source>
</evidence>
<feature type="signal peptide" evidence="3">
    <location>
        <begin position="1"/>
        <end position="19"/>
    </location>
</feature>
<dbReference type="AlphaFoldDB" id="A0AAD2FYF5"/>
<proteinExistence type="predicted"/>